<dbReference type="RefSeq" id="WP_151122920.1">
    <property type="nucleotide sequence ID" value="NZ_CP088081.1"/>
</dbReference>
<keyword evidence="2" id="KW-1185">Reference proteome</keyword>
<gene>
    <name evidence="1" type="ORF">F7Q92_04535</name>
</gene>
<dbReference type="InterPro" id="IPR011009">
    <property type="entry name" value="Kinase-like_dom_sf"/>
</dbReference>
<reference evidence="1 2" key="1">
    <citation type="submission" date="2019-09" db="EMBL/GenBank/DDBJ databases">
        <title>Draft genome sequences of 48 bacterial type strains from the CCUG.</title>
        <authorList>
            <person name="Tunovic T."/>
            <person name="Pineiro-Iglesias B."/>
            <person name="Unosson C."/>
            <person name="Inganas E."/>
            <person name="Ohlen M."/>
            <person name="Cardew S."/>
            <person name="Jensie-Markopoulos S."/>
            <person name="Salva-Serra F."/>
            <person name="Jaen-Luchoro D."/>
            <person name="Karlsson R."/>
            <person name="Svensson-Stadler L."/>
            <person name="Chun J."/>
            <person name="Moore E."/>
        </authorList>
    </citation>
    <scope>NUCLEOTIDE SEQUENCE [LARGE SCALE GENOMIC DNA]</scope>
    <source>
        <strain evidence="1 2">CCUG 30977</strain>
    </source>
</reference>
<dbReference type="PANTHER" id="PTHR43883:SF1">
    <property type="entry name" value="GLUCONOKINASE"/>
    <property type="match status" value="1"/>
</dbReference>
<comment type="caution">
    <text evidence="1">The sequence shown here is derived from an EMBL/GenBank/DDBJ whole genome shotgun (WGS) entry which is preliminary data.</text>
</comment>
<evidence type="ECO:0000313" key="2">
    <source>
        <dbReference type="Proteomes" id="UP000430120"/>
    </source>
</evidence>
<sequence length="512" mass="55810">MSAQHTLADGLAQYLAQHSGLPVARAETHISWLLFCGQDAYKLKKPLKLAFLDFSTPALRQHFCEEELRLNQRLAPQIYLDVLAVTGSAAAPALGGSGPVIDHALHMRRFADDALWSTRLAQGQLTADDLTLLGERLAAFHSAAPRATADGDHGQPADIAAATAKVLAPLLTWPHSAAQAQPLQAWLRAEEARLMPWWQRRLADGCVREGHGDLHLGNVVQLPGGPTAFDCIEFDPALRWIDTMNDLAFLTMDLQVRGRRDLAFALLDGYLTLSGDWDGLTGLRYFEVYRALVRAMVAGLRQGQGGAAADEPDYLGWALRHTTPPWAGRGAPLLITHGLSGSGKSTWARALLQAAGAVRLRSDVERKRLFGLGPLDDSRAHGLDIYTAEATQRTFARLEDTARMLLRAGYPVIVDAAFLRRDQRERFSTLARTLGSPWLILHCQAGPEELARRLARRATSVQDPSEATAAVLKQQQGHAQGLGADEVRTAITVGECDATGVAQVLQRWLSPL</sequence>
<dbReference type="PANTHER" id="PTHR43883">
    <property type="entry name" value="SLR0207 PROTEIN"/>
    <property type="match status" value="1"/>
</dbReference>
<dbReference type="EMBL" id="VZPB01000007">
    <property type="protein sequence ID" value="KAB0584218.1"/>
    <property type="molecule type" value="Genomic_DNA"/>
</dbReference>
<dbReference type="SUPFAM" id="SSF56112">
    <property type="entry name" value="Protein kinase-like (PK-like)"/>
    <property type="match status" value="1"/>
</dbReference>
<evidence type="ECO:0000313" key="1">
    <source>
        <dbReference type="EMBL" id="KAB0584218.1"/>
    </source>
</evidence>
<dbReference type="Gene3D" id="3.90.1200.10">
    <property type="match status" value="1"/>
</dbReference>
<proteinExistence type="predicted"/>
<dbReference type="OrthoDB" id="9810277at2"/>
<organism evidence="1 2">
    <name type="scientific">Ideonella dechloratans</name>
    <dbReference type="NCBI Taxonomy" id="36863"/>
    <lineage>
        <taxon>Bacteria</taxon>
        <taxon>Pseudomonadati</taxon>
        <taxon>Pseudomonadota</taxon>
        <taxon>Betaproteobacteria</taxon>
        <taxon>Burkholderiales</taxon>
        <taxon>Sphaerotilaceae</taxon>
        <taxon>Ideonella</taxon>
    </lineage>
</organism>
<accession>A0A643FFT8</accession>
<name>A0A643FFT8_IDEDE</name>
<dbReference type="Pfam" id="PF13671">
    <property type="entry name" value="AAA_33"/>
    <property type="match status" value="1"/>
</dbReference>
<dbReference type="Proteomes" id="UP000430120">
    <property type="component" value="Unassembled WGS sequence"/>
</dbReference>
<protein>
    <submittedName>
        <fullName evidence="1">AAA family ATPase</fullName>
    </submittedName>
</protein>
<dbReference type="InterPro" id="IPR052732">
    <property type="entry name" value="Cell-binding_unc_protein"/>
</dbReference>
<dbReference type="Gene3D" id="3.40.50.300">
    <property type="entry name" value="P-loop containing nucleotide triphosphate hydrolases"/>
    <property type="match status" value="1"/>
</dbReference>
<dbReference type="InterPro" id="IPR027417">
    <property type="entry name" value="P-loop_NTPase"/>
</dbReference>
<dbReference type="SUPFAM" id="SSF52540">
    <property type="entry name" value="P-loop containing nucleoside triphosphate hydrolases"/>
    <property type="match status" value="1"/>
</dbReference>
<dbReference type="AlphaFoldDB" id="A0A643FFT8"/>